<dbReference type="Gene3D" id="3.40.50.300">
    <property type="entry name" value="P-loop containing nucleotide triphosphate hydrolases"/>
    <property type="match status" value="1"/>
</dbReference>
<dbReference type="FunFam" id="3.40.50.300:FF:003539">
    <property type="entry name" value="ADP-ribosylation factor 1"/>
    <property type="match status" value="1"/>
</dbReference>
<feature type="binding site" evidence="3">
    <location>
        <position position="71"/>
    </location>
    <ligand>
        <name>GTP</name>
        <dbReference type="ChEBI" id="CHEBI:37565"/>
    </ligand>
</feature>
<reference evidence="6" key="1">
    <citation type="submission" date="2021-01" db="EMBL/GenBank/DDBJ databases">
        <authorList>
            <person name="Corre E."/>
            <person name="Pelletier E."/>
            <person name="Niang G."/>
            <person name="Scheremetjew M."/>
            <person name="Finn R."/>
            <person name="Kale V."/>
            <person name="Holt S."/>
            <person name="Cochrane G."/>
            <person name="Meng A."/>
            <person name="Brown T."/>
            <person name="Cohen L."/>
        </authorList>
    </citation>
    <scope>NUCLEOTIDE SEQUENCE</scope>
    <source>
        <strain evidence="6">CCMP1243</strain>
    </source>
</reference>
<dbReference type="InterPro" id="IPR024156">
    <property type="entry name" value="Small_GTPase_ARF"/>
</dbReference>
<evidence type="ECO:0000256" key="2">
    <source>
        <dbReference type="ARBA" id="ARBA00023134"/>
    </source>
</evidence>
<dbReference type="CDD" id="cd00878">
    <property type="entry name" value="Arf_Arl"/>
    <property type="match status" value="1"/>
</dbReference>
<dbReference type="GO" id="GO:0003924">
    <property type="term" value="F:GTPase activity"/>
    <property type="evidence" value="ECO:0007669"/>
    <property type="project" value="InterPro"/>
</dbReference>
<feature type="binding site" evidence="4">
    <location>
        <position position="32"/>
    </location>
    <ligand>
        <name>Mg(2+)</name>
        <dbReference type="ChEBI" id="CHEBI:18420"/>
    </ligand>
</feature>
<evidence type="ECO:0000256" key="4">
    <source>
        <dbReference type="PIRSR" id="PIRSR606689-2"/>
    </source>
</evidence>
<proteinExistence type="inferred from homology"/>
<dbReference type="InterPro" id="IPR006689">
    <property type="entry name" value="Small_GTPase_ARF/SAR"/>
</dbReference>
<dbReference type="SUPFAM" id="SSF52540">
    <property type="entry name" value="P-loop containing nucleoside triphosphate hydrolases"/>
    <property type="match status" value="1"/>
</dbReference>
<keyword evidence="2 3" id="KW-0342">GTP-binding</keyword>
<gene>
    <name evidence="6" type="ORF">RMAR1173_LOCUS6706</name>
</gene>
<evidence type="ECO:0000256" key="3">
    <source>
        <dbReference type="PIRSR" id="PIRSR606689-1"/>
    </source>
</evidence>
<evidence type="ECO:0000256" key="1">
    <source>
        <dbReference type="ARBA" id="ARBA00022741"/>
    </source>
</evidence>
<dbReference type="SMART" id="SM00177">
    <property type="entry name" value="ARF"/>
    <property type="match status" value="1"/>
</dbReference>
<keyword evidence="4" id="KW-0460">Magnesium</keyword>
<dbReference type="SMART" id="SM00178">
    <property type="entry name" value="SAR"/>
    <property type="match status" value="1"/>
</dbReference>
<dbReference type="NCBIfam" id="TIGR00231">
    <property type="entry name" value="small_GTP"/>
    <property type="match status" value="1"/>
</dbReference>
<protein>
    <recommendedName>
        <fullName evidence="7">ADP-ribosylation factor</fullName>
    </recommendedName>
</protein>
<dbReference type="PANTHER" id="PTHR11711">
    <property type="entry name" value="ADP RIBOSYLATION FACTOR-RELATED"/>
    <property type="match status" value="1"/>
</dbReference>
<feature type="binding site" evidence="4">
    <location>
        <position position="49"/>
    </location>
    <ligand>
        <name>Mg(2+)</name>
        <dbReference type="ChEBI" id="CHEBI:18420"/>
    </ligand>
</feature>
<organism evidence="6">
    <name type="scientific">Rhizochromulina marina</name>
    <dbReference type="NCBI Taxonomy" id="1034831"/>
    <lineage>
        <taxon>Eukaryota</taxon>
        <taxon>Sar</taxon>
        <taxon>Stramenopiles</taxon>
        <taxon>Ochrophyta</taxon>
        <taxon>Dictyochophyceae</taxon>
        <taxon>Rhizochromulinales</taxon>
        <taxon>Rhizochromulina</taxon>
    </lineage>
</organism>
<dbReference type="InterPro" id="IPR005225">
    <property type="entry name" value="Small_GTP-bd"/>
</dbReference>
<evidence type="ECO:0008006" key="7">
    <source>
        <dbReference type="Google" id="ProtNLM"/>
    </source>
</evidence>
<dbReference type="PRINTS" id="PR00328">
    <property type="entry name" value="SAR1GTPBP"/>
</dbReference>
<evidence type="ECO:0000256" key="5">
    <source>
        <dbReference type="RuleBase" id="RU003925"/>
    </source>
</evidence>
<dbReference type="SMART" id="SM00175">
    <property type="entry name" value="RAB"/>
    <property type="match status" value="1"/>
</dbReference>
<feature type="binding site" evidence="3">
    <location>
        <begin position="25"/>
        <end position="32"/>
    </location>
    <ligand>
        <name>GTP</name>
        <dbReference type="ChEBI" id="CHEBI:37565"/>
    </ligand>
</feature>
<dbReference type="GO" id="GO:0046872">
    <property type="term" value="F:metal ion binding"/>
    <property type="evidence" value="ECO:0007669"/>
    <property type="project" value="UniProtKB-KW"/>
</dbReference>
<sequence>MGLFISKALDRLGFGSIERRILLVGLDASGKTTILYRLRLGETVVTIPTVGFNVEQVQYKNISFTMWDIGGQDKIRPLWRHYYQNTDAVIFAVDSNDRDRVDAARDELHKLLSQHEMQDAAVLILANKQDLPHSLKPADLMEKLSLGSLRGREWQLQPAVATTGAGLYEGLDWLAETLRRRK</sequence>
<dbReference type="PROSITE" id="PS51417">
    <property type="entry name" value="ARF"/>
    <property type="match status" value="1"/>
</dbReference>
<dbReference type="InterPro" id="IPR027417">
    <property type="entry name" value="P-loop_NTPase"/>
</dbReference>
<evidence type="ECO:0000313" key="6">
    <source>
        <dbReference type="EMBL" id="CAD9677190.1"/>
    </source>
</evidence>
<dbReference type="EMBL" id="HBHJ01010310">
    <property type="protein sequence ID" value="CAD9677190.1"/>
    <property type="molecule type" value="Transcribed_RNA"/>
</dbReference>
<comment type="similarity">
    <text evidence="5">Belongs to the small GTPase superfamily. Arf family.</text>
</comment>
<dbReference type="AlphaFoldDB" id="A0A7S2WB33"/>
<feature type="binding site" evidence="3">
    <location>
        <begin position="127"/>
        <end position="130"/>
    </location>
    <ligand>
        <name>GTP</name>
        <dbReference type="ChEBI" id="CHEBI:37565"/>
    </ligand>
</feature>
<keyword evidence="1 3" id="KW-0547">Nucleotide-binding</keyword>
<dbReference type="GO" id="GO:0005525">
    <property type="term" value="F:GTP binding"/>
    <property type="evidence" value="ECO:0007669"/>
    <property type="project" value="UniProtKB-KW"/>
</dbReference>
<name>A0A7S2WB33_9STRA</name>
<dbReference type="Pfam" id="PF00025">
    <property type="entry name" value="Arf"/>
    <property type="match status" value="1"/>
</dbReference>
<keyword evidence="4" id="KW-0479">Metal-binding</keyword>
<accession>A0A7S2WB33</accession>